<evidence type="ECO:0000313" key="2">
    <source>
        <dbReference type="Proteomes" id="UP000593579"/>
    </source>
</evidence>
<name>A0A7J9C538_GOSGO</name>
<dbReference type="AlphaFoldDB" id="A0A7J9C538"/>
<comment type="caution">
    <text evidence="1">The sequence shown here is derived from an EMBL/GenBank/DDBJ whole genome shotgun (WGS) entry which is preliminary data.</text>
</comment>
<sequence>MGPFEWTQGLQLQGECCATKIESGS</sequence>
<organism evidence="1 2">
    <name type="scientific">Gossypium gossypioides</name>
    <name type="common">Mexican cotton</name>
    <name type="synonym">Selera gossypioides</name>
    <dbReference type="NCBI Taxonomy" id="34282"/>
    <lineage>
        <taxon>Eukaryota</taxon>
        <taxon>Viridiplantae</taxon>
        <taxon>Streptophyta</taxon>
        <taxon>Embryophyta</taxon>
        <taxon>Tracheophyta</taxon>
        <taxon>Spermatophyta</taxon>
        <taxon>Magnoliopsida</taxon>
        <taxon>eudicotyledons</taxon>
        <taxon>Gunneridae</taxon>
        <taxon>Pentapetalae</taxon>
        <taxon>rosids</taxon>
        <taxon>malvids</taxon>
        <taxon>Malvales</taxon>
        <taxon>Malvaceae</taxon>
        <taxon>Malvoideae</taxon>
        <taxon>Gossypium</taxon>
    </lineage>
</organism>
<gene>
    <name evidence="1" type="ORF">Gogos_006137</name>
</gene>
<dbReference type="Proteomes" id="UP000593579">
    <property type="component" value="Unassembled WGS sequence"/>
</dbReference>
<dbReference type="EMBL" id="JABEZY010000008">
    <property type="protein sequence ID" value="MBA0743464.1"/>
    <property type="molecule type" value="Genomic_DNA"/>
</dbReference>
<evidence type="ECO:0000313" key="1">
    <source>
        <dbReference type="EMBL" id="MBA0743464.1"/>
    </source>
</evidence>
<protein>
    <submittedName>
        <fullName evidence="1">Uncharacterized protein</fullName>
    </submittedName>
</protein>
<proteinExistence type="predicted"/>
<accession>A0A7J9C538</accession>
<keyword evidence="2" id="KW-1185">Reference proteome</keyword>
<reference evidence="1 2" key="1">
    <citation type="journal article" date="2019" name="Genome Biol. Evol.">
        <title>Insights into the evolution of the New World diploid cottons (Gossypium, subgenus Houzingenia) based on genome sequencing.</title>
        <authorList>
            <person name="Grover C.E."/>
            <person name="Arick M.A. 2nd"/>
            <person name="Thrash A."/>
            <person name="Conover J.L."/>
            <person name="Sanders W.S."/>
            <person name="Peterson D.G."/>
            <person name="Frelichowski J.E."/>
            <person name="Scheffler J.A."/>
            <person name="Scheffler B.E."/>
            <person name="Wendel J.F."/>
        </authorList>
    </citation>
    <scope>NUCLEOTIDE SEQUENCE [LARGE SCALE GENOMIC DNA]</scope>
    <source>
        <strain evidence="1">5</strain>
        <tissue evidence="1">Leaf</tissue>
    </source>
</reference>
<dbReference type="OrthoDB" id="1744872at2759"/>